<keyword evidence="3" id="KW-0479">Metal-binding</keyword>
<proteinExistence type="inferred from homology"/>
<dbReference type="Gene3D" id="2.60.120.620">
    <property type="entry name" value="q2cbj1_9rhob like domain"/>
    <property type="match status" value="1"/>
</dbReference>
<dbReference type="GO" id="GO:0051213">
    <property type="term" value="F:dioxygenase activity"/>
    <property type="evidence" value="ECO:0007669"/>
    <property type="project" value="UniProtKB-KW"/>
</dbReference>
<dbReference type="PANTHER" id="PTHR20883:SF15">
    <property type="entry name" value="PHYTANOYL-COA DIOXYGENASE DOMAIN-CONTAINING PROTEIN 1"/>
    <property type="match status" value="1"/>
</dbReference>
<evidence type="ECO:0000313" key="7">
    <source>
        <dbReference type="Proteomes" id="UP000799772"/>
    </source>
</evidence>
<name>A0A9P4INJ2_9PEZI</name>
<dbReference type="PANTHER" id="PTHR20883">
    <property type="entry name" value="PHYTANOYL-COA DIOXYGENASE DOMAIN CONTAINING 1"/>
    <property type="match status" value="1"/>
</dbReference>
<dbReference type="Pfam" id="PF05721">
    <property type="entry name" value="PhyH"/>
    <property type="match status" value="1"/>
</dbReference>
<comment type="similarity">
    <text evidence="2">Belongs to the PhyH family.</text>
</comment>
<evidence type="ECO:0000256" key="5">
    <source>
        <dbReference type="SAM" id="MobiDB-lite"/>
    </source>
</evidence>
<dbReference type="EMBL" id="ML978121">
    <property type="protein sequence ID" value="KAF2104780.1"/>
    <property type="molecule type" value="Genomic_DNA"/>
</dbReference>
<keyword evidence="4" id="KW-0408">Iron</keyword>
<evidence type="ECO:0000256" key="1">
    <source>
        <dbReference type="ARBA" id="ARBA00001962"/>
    </source>
</evidence>
<dbReference type="OrthoDB" id="445007at2759"/>
<feature type="region of interest" description="Disordered" evidence="5">
    <location>
        <begin position="268"/>
        <end position="291"/>
    </location>
</feature>
<comment type="caution">
    <text evidence="6">The sequence shown here is derived from an EMBL/GenBank/DDBJ whole genome shotgun (WGS) entry which is preliminary data.</text>
</comment>
<reference evidence="6" key="1">
    <citation type="journal article" date="2020" name="Stud. Mycol.">
        <title>101 Dothideomycetes genomes: a test case for predicting lifestyles and emergence of pathogens.</title>
        <authorList>
            <person name="Haridas S."/>
            <person name="Albert R."/>
            <person name="Binder M."/>
            <person name="Bloem J."/>
            <person name="Labutti K."/>
            <person name="Salamov A."/>
            <person name="Andreopoulos B."/>
            <person name="Baker S."/>
            <person name="Barry K."/>
            <person name="Bills G."/>
            <person name="Bluhm B."/>
            <person name="Cannon C."/>
            <person name="Castanera R."/>
            <person name="Culley D."/>
            <person name="Daum C."/>
            <person name="Ezra D."/>
            <person name="Gonzalez J."/>
            <person name="Henrissat B."/>
            <person name="Kuo A."/>
            <person name="Liang C."/>
            <person name="Lipzen A."/>
            <person name="Lutzoni F."/>
            <person name="Magnuson J."/>
            <person name="Mondo S."/>
            <person name="Nolan M."/>
            <person name="Ohm R."/>
            <person name="Pangilinan J."/>
            <person name="Park H.-J."/>
            <person name="Ramirez L."/>
            <person name="Alfaro M."/>
            <person name="Sun H."/>
            <person name="Tritt A."/>
            <person name="Yoshinaga Y."/>
            <person name="Zwiers L.-H."/>
            <person name="Turgeon B."/>
            <person name="Goodwin S."/>
            <person name="Spatafora J."/>
            <person name="Crous P."/>
            <person name="Grigoriev I."/>
        </authorList>
    </citation>
    <scope>NUCLEOTIDE SEQUENCE</scope>
    <source>
        <strain evidence="6">CBS 133067</strain>
    </source>
</reference>
<evidence type="ECO:0000256" key="3">
    <source>
        <dbReference type="ARBA" id="ARBA00022723"/>
    </source>
</evidence>
<comment type="cofactor">
    <cofactor evidence="1">
        <name>Fe cation</name>
        <dbReference type="ChEBI" id="CHEBI:24875"/>
    </cofactor>
</comment>
<gene>
    <name evidence="6" type="ORF">NA57DRAFT_63140</name>
</gene>
<dbReference type="InterPro" id="IPR008775">
    <property type="entry name" value="Phytyl_CoA_dOase-like"/>
</dbReference>
<keyword evidence="7" id="KW-1185">Reference proteome</keyword>
<protein>
    <submittedName>
        <fullName evidence="6">Phytanoyl-CoA dioxygenase</fullName>
    </submittedName>
</protein>
<evidence type="ECO:0000313" key="6">
    <source>
        <dbReference type="EMBL" id="KAF2104780.1"/>
    </source>
</evidence>
<keyword evidence="6" id="KW-0560">Oxidoreductase</keyword>
<sequence length="291" mass="32920">MPSDAQTRANIQHVLDHGYVIIRNAFSLQDAAAAKAEMRRLSGEGPKAGRNPFEGLDTNRIYSLLNKTRVFDKYCMLPEVLALNDYFLDPGYQVSVLHTIQINPGEKAQALHHDDGYCHLPRPRPPLGTAILVAFDDFTAENGATRVIPGSHKWPDSRRPLEEETKPMVCPAGSVVYFIGLVWHGGGNNRTSVPRMSMTVQYCQPYIRPIENMMLAVDPRRLAEIDDRIVEMMGYRVHRPFIGYVDGLNPLKGAQRMVDWLQKPLEKEPPAFAEGSKWEETNKPQRQRSNL</sequence>
<evidence type="ECO:0000256" key="2">
    <source>
        <dbReference type="ARBA" id="ARBA00005830"/>
    </source>
</evidence>
<organism evidence="6 7">
    <name type="scientific">Rhizodiscina lignyota</name>
    <dbReference type="NCBI Taxonomy" id="1504668"/>
    <lineage>
        <taxon>Eukaryota</taxon>
        <taxon>Fungi</taxon>
        <taxon>Dikarya</taxon>
        <taxon>Ascomycota</taxon>
        <taxon>Pezizomycotina</taxon>
        <taxon>Dothideomycetes</taxon>
        <taxon>Pleosporomycetidae</taxon>
        <taxon>Aulographales</taxon>
        <taxon>Rhizodiscinaceae</taxon>
        <taxon>Rhizodiscina</taxon>
    </lineage>
</organism>
<dbReference type="GO" id="GO:0046872">
    <property type="term" value="F:metal ion binding"/>
    <property type="evidence" value="ECO:0007669"/>
    <property type="project" value="UniProtKB-KW"/>
</dbReference>
<keyword evidence="6" id="KW-0223">Dioxygenase</keyword>
<evidence type="ECO:0000256" key="4">
    <source>
        <dbReference type="ARBA" id="ARBA00023004"/>
    </source>
</evidence>
<dbReference type="SUPFAM" id="SSF51197">
    <property type="entry name" value="Clavaminate synthase-like"/>
    <property type="match status" value="1"/>
</dbReference>
<dbReference type="AlphaFoldDB" id="A0A9P4INJ2"/>
<accession>A0A9P4INJ2</accession>
<dbReference type="Proteomes" id="UP000799772">
    <property type="component" value="Unassembled WGS sequence"/>
</dbReference>